<gene>
    <name evidence="2" type="ORF">SAMN05661093_08213</name>
</gene>
<dbReference type="Proteomes" id="UP000192674">
    <property type="component" value="Unassembled WGS sequence"/>
</dbReference>
<dbReference type="SUPFAM" id="SSF48452">
    <property type="entry name" value="TPR-like"/>
    <property type="match status" value="1"/>
</dbReference>
<dbReference type="InterPro" id="IPR036388">
    <property type="entry name" value="WH-like_DNA-bd_sf"/>
</dbReference>
<reference evidence="2 3" key="1">
    <citation type="submission" date="2017-04" db="EMBL/GenBank/DDBJ databases">
        <authorList>
            <person name="Afonso C.L."/>
            <person name="Miller P.J."/>
            <person name="Scott M.A."/>
            <person name="Spackman E."/>
            <person name="Goraichik I."/>
            <person name="Dimitrov K.M."/>
            <person name="Suarez D.L."/>
            <person name="Swayne D.E."/>
        </authorList>
    </citation>
    <scope>NUCLEOTIDE SEQUENCE [LARGE SCALE GENOMIC DNA]</scope>
    <source>
        <strain evidence="2 3">DSM 43828</strain>
    </source>
</reference>
<evidence type="ECO:0000259" key="1">
    <source>
        <dbReference type="SMART" id="SM01043"/>
    </source>
</evidence>
<evidence type="ECO:0000313" key="3">
    <source>
        <dbReference type="Proteomes" id="UP000192674"/>
    </source>
</evidence>
<name>A0A1W2FPA9_KIBAR</name>
<accession>A0A1W2FPA9</accession>
<dbReference type="InterPro" id="IPR051677">
    <property type="entry name" value="AfsR-DnrI-RedD_regulator"/>
</dbReference>
<dbReference type="InterPro" id="IPR005158">
    <property type="entry name" value="BTAD"/>
</dbReference>
<feature type="domain" description="Bacterial transcriptional activator" evidence="1">
    <location>
        <begin position="123"/>
        <end position="253"/>
    </location>
</feature>
<dbReference type="Gene3D" id="1.25.40.10">
    <property type="entry name" value="Tetratricopeptide repeat domain"/>
    <property type="match status" value="1"/>
</dbReference>
<dbReference type="SMART" id="SM01043">
    <property type="entry name" value="BTAD"/>
    <property type="match status" value="1"/>
</dbReference>
<keyword evidence="2" id="KW-0238">DNA-binding</keyword>
<proteinExistence type="predicted"/>
<evidence type="ECO:0000313" key="2">
    <source>
        <dbReference type="EMBL" id="SMD23807.1"/>
    </source>
</evidence>
<dbReference type="PANTHER" id="PTHR35807">
    <property type="entry name" value="TRANSCRIPTIONAL REGULATOR REDD-RELATED"/>
    <property type="match status" value="1"/>
</dbReference>
<dbReference type="EMBL" id="FWXV01000009">
    <property type="protein sequence ID" value="SMD23807.1"/>
    <property type="molecule type" value="Genomic_DNA"/>
</dbReference>
<dbReference type="GO" id="GO:0003677">
    <property type="term" value="F:DNA binding"/>
    <property type="evidence" value="ECO:0007669"/>
    <property type="project" value="UniProtKB-KW"/>
</dbReference>
<keyword evidence="3" id="KW-1185">Reference proteome</keyword>
<dbReference type="InterPro" id="IPR011990">
    <property type="entry name" value="TPR-like_helical_dom_sf"/>
</dbReference>
<dbReference type="Pfam" id="PF03704">
    <property type="entry name" value="BTAD"/>
    <property type="match status" value="1"/>
</dbReference>
<protein>
    <submittedName>
        <fullName evidence="2">DNA-binding transcriptional activator of the SARP family</fullName>
    </submittedName>
</protein>
<sequence length="260" mass="29025">MHVSQAASPAHYWSGVTQVETKVLSHVRIETLGGFRVLRDNEPVPIAKWPSRKARDLVKIVICQRGRPVPRETLMYLLWPATPCRKLGNRFSVALCTARMILGQGALITENDSVRLDPAVVHVDVTAFLRAATAGLRDPRDIESLTVAEAAYTGDFLEEDPYEDWATELRAEARLTYLQVAAALADHCTRAGDHVGASRYCLRILERDRYDEAAHLTLVRALVAVGSHGEARRRYGTYVSRMQEIDVEPVPWLSRGPSRA</sequence>
<organism evidence="2 3">
    <name type="scientific">Kibdelosporangium aridum</name>
    <dbReference type="NCBI Taxonomy" id="2030"/>
    <lineage>
        <taxon>Bacteria</taxon>
        <taxon>Bacillati</taxon>
        <taxon>Actinomycetota</taxon>
        <taxon>Actinomycetes</taxon>
        <taxon>Pseudonocardiales</taxon>
        <taxon>Pseudonocardiaceae</taxon>
        <taxon>Kibdelosporangium</taxon>
    </lineage>
</organism>
<dbReference type="AlphaFoldDB" id="A0A1W2FPA9"/>
<dbReference type="Gene3D" id="1.10.10.10">
    <property type="entry name" value="Winged helix-like DNA-binding domain superfamily/Winged helix DNA-binding domain"/>
    <property type="match status" value="1"/>
</dbReference>